<keyword evidence="1 2" id="KW-0378">Hydrolase</keyword>
<comment type="caution">
    <text evidence="2">The sequence shown here is derived from an EMBL/GenBank/DDBJ whole genome shotgun (WGS) entry which is preliminary data.</text>
</comment>
<dbReference type="InterPro" id="IPR023214">
    <property type="entry name" value="HAD_sf"/>
</dbReference>
<dbReference type="InterPro" id="IPR023198">
    <property type="entry name" value="PGP-like_dom2"/>
</dbReference>
<dbReference type="GO" id="GO:0016787">
    <property type="term" value="F:hydrolase activity"/>
    <property type="evidence" value="ECO:0007669"/>
    <property type="project" value="UniProtKB-KW"/>
</dbReference>
<dbReference type="Gene3D" id="1.10.150.240">
    <property type="entry name" value="Putative phosphatase, domain 2"/>
    <property type="match status" value="1"/>
</dbReference>
<dbReference type="STRING" id="1208321.D104_17185"/>
<dbReference type="Gene3D" id="3.40.50.1000">
    <property type="entry name" value="HAD superfamily/HAD-like"/>
    <property type="match status" value="1"/>
</dbReference>
<evidence type="ECO:0000313" key="3">
    <source>
        <dbReference type="Proteomes" id="UP000018857"/>
    </source>
</evidence>
<dbReference type="Pfam" id="PF00702">
    <property type="entry name" value="Hydrolase"/>
    <property type="match status" value="1"/>
</dbReference>
<dbReference type="eggNOG" id="COG1011">
    <property type="taxonomic scope" value="Bacteria"/>
</dbReference>
<dbReference type="AlphaFoldDB" id="W1RNH3"/>
<sequence>MTLKSTQFHTIAFDADDTLWRNEDLFVHAQDEFINLLLPYHDESFIRSHLNEIQIKNLEHFGYGIKGFTLSMIETAIELTEGRVSGNEIHEIIQLAKCMLASPIELLPNVKKVLSELKGNAQLMVITKGDLLDQESKLARSGIVDYFDVIEIVSDKTADVYQQLLQRHNIPTEQFLMIGNSLKSDVLPVLDLGAKAIHIPYHSTWDHEQVSDETLLCYPQLKSLSNIAELIDLLNLSTQRDKEAV</sequence>
<dbReference type="PANTHER" id="PTHR43316:SF8">
    <property type="entry name" value="HAD FAMILY HYDROLASE"/>
    <property type="match status" value="1"/>
</dbReference>
<keyword evidence="3" id="KW-1185">Reference proteome</keyword>
<dbReference type="SUPFAM" id="SSF56784">
    <property type="entry name" value="HAD-like"/>
    <property type="match status" value="1"/>
</dbReference>
<proteinExistence type="predicted"/>
<reference evidence="2 3" key="1">
    <citation type="journal article" date="2014" name="Genome Announc.">
        <title>Draft Genome Sequence of Marinomonas sp. Strain D104, a Polycyclic Aromatic Hydrocarbon-Degrading Bacterium from the Deep-Sea Sediment of the Arctic Ocean.</title>
        <authorList>
            <person name="Dong C."/>
            <person name="Bai X."/>
            <person name="Lai Q."/>
            <person name="Xie Y."/>
            <person name="Chen X."/>
            <person name="Shao Z."/>
        </authorList>
    </citation>
    <scope>NUCLEOTIDE SEQUENCE [LARGE SCALE GENOMIC DNA]</scope>
    <source>
        <strain evidence="2 3">D104</strain>
    </source>
</reference>
<gene>
    <name evidence="2" type="ORF">D104_17185</name>
</gene>
<dbReference type="InterPro" id="IPR051540">
    <property type="entry name" value="S-2-haloacid_dehalogenase"/>
</dbReference>
<dbReference type="InterPro" id="IPR036412">
    <property type="entry name" value="HAD-like_sf"/>
</dbReference>
<accession>W1RNH3</accession>
<dbReference type="EMBL" id="AYOZ01000061">
    <property type="protein sequence ID" value="ETI57912.1"/>
    <property type="molecule type" value="Genomic_DNA"/>
</dbReference>
<dbReference type="PANTHER" id="PTHR43316">
    <property type="entry name" value="HYDROLASE, HALOACID DELAHOGENASE-RELATED"/>
    <property type="match status" value="1"/>
</dbReference>
<dbReference type="OrthoDB" id="6101375at2"/>
<dbReference type="PATRIC" id="fig|1208321.3.peg.3407"/>
<dbReference type="RefSeq" id="WP_024025457.1">
    <property type="nucleotide sequence ID" value="NZ_AYOZ01000061.1"/>
</dbReference>
<dbReference type="Proteomes" id="UP000018857">
    <property type="component" value="Unassembled WGS sequence"/>
</dbReference>
<evidence type="ECO:0000313" key="2">
    <source>
        <dbReference type="EMBL" id="ETI57912.1"/>
    </source>
</evidence>
<evidence type="ECO:0000256" key="1">
    <source>
        <dbReference type="ARBA" id="ARBA00022801"/>
    </source>
</evidence>
<name>W1RNH3_9GAMM</name>
<organism evidence="2 3">
    <name type="scientific">Marinomonas profundimaris</name>
    <dbReference type="NCBI Taxonomy" id="1208321"/>
    <lineage>
        <taxon>Bacteria</taxon>
        <taxon>Pseudomonadati</taxon>
        <taxon>Pseudomonadota</taxon>
        <taxon>Gammaproteobacteria</taxon>
        <taxon>Oceanospirillales</taxon>
        <taxon>Oceanospirillaceae</taxon>
        <taxon>Marinomonas</taxon>
    </lineage>
</organism>
<dbReference type="SFLD" id="SFLDS00003">
    <property type="entry name" value="Haloacid_Dehalogenase"/>
    <property type="match status" value="1"/>
</dbReference>
<dbReference type="SFLD" id="SFLDG01129">
    <property type="entry name" value="C1.5:_HAD__Beta-PGM__Phosphata"/>
    <property type="match status" value="1"/>
</dbReference>
<protein>
    <submittedName>
        <fullName evidence="2">HAD hydrolase</fullName>
    </submittedName>
</protein>